<dbReference type="VEuPathDB" id="TrichDB:TVAG_075300"/>
<dbReference type="PANTHER" id="PTHR24198:SF165">
    <property type="entry name" value="ANKYRIN REPEAT-CONTAINING PROTEIN-RELATED"/>
    <property type="match status" value="1"/>
</dbReference>
<keyword evidence="4" id="KW-1185">Reference proteome</keyword>
<dbReference type="AlphaFoldDB" id="A2FED7"/>
<dbReference type="PANTHER" id="PTHR24198">
    <property type="entry name" value="ANKYRIN REPEAT AND PROTEIN KINASE DOMAIN-CONTAINING PROTEIN"/>
    <property type="match status" value="1"/>
</dbReference>
<dbReference type="InterPro" id="IPR002110">
    <property type="entry name" value="Ankyrin_rpt"/>
</dbReference>
<evidence type="ECO:0000313" key="3">
    <source>
        <dbReference type="EMBL" id="EAX96724.1"/>
    </source>
</evidence>
<dbReference type="STRING" id="5722.A2FED7"/>
<evidence type="ECO:0000256" key="1">
    <source>
        <dbReference type="ARBA" id="ARBA00022737"/>
    </source>
</evidence>
<dbReference type="RefSeq" id="XP_001309654.1">
    <property type="nucleotide sequence ID" value="XM_001309653.1"/>
</dbReference>
<protein>
    <submittedName>
        <fullName evidence="3">Uncharacterized protein</fullName>
    </submittedName>
</protein>
<accession>A2FED7</accession>
<dbReference type="VEuPathDB" id="TrichDB:TVAGG3_0567610"/>
<keyword evidence="2" id="KW-0040">ANK repeat</keyword>
<dbReference type="InterPro" id="IPR036770">
    <property type="entry name" value="Ankyrin_rpt-contain_sf"/>
</dbReference>
<reference evidence="3" key="2">
    <citation type="journal article" date="2007" name="Science">
        <title>Draft genome sequence of the sexually transmitted pathogen Trichomonas vaginalis.</title>
        <authorList>
            <person name="Carlton J.M."/>
            <person name="Hirt R.P."/>
            <person name="Silva J.C."/>
            <person name="Delcher A.L."/>
            <person name="Schatz M."/>
            <person name="Zhao Q."/>
            <person name="Wortman J.R."/>
            <person name="Bidwell S.L."/>
            <person name="Alsmark U.C.M."/>
            <person name="Besteiro S."/>
            <person name="Sicheritz-Ponten T."/>
            <person name="Noel C.J."/>
            <person name="Dacks J.B."/>
            <person name="Foster P.G."/>
            <person name="Simillion C."/>
            <person name="Van de Peer Y."/>
            <person name="Miranda-Saavedra D."/>
            <person name="Barton G.J."/>
            <person name="Westrop G.D."/>
            <person name="Mueller S."/>
            <person name="Dessi D."/>
            <person name="Fiori P.L."/>
            <person name="Ren Q."/>
            <person name="Paulsen I."/>
            <person name="Zhang H."/>
            <person name="Bastida-Corcuera F.D."/>
            <person name="Simoes-Barbosa A."/>
            <person name="Brown M.T."/>
            <person name="Hayes R.D."/>
            <person name="Mukherjee M."/>
            <person name="Okumura C.Y."/>
            <person name="Schneider R."/>
            <person name="Smith A.J."/>
            <person name="Vanacova S."/>
            <person name="Villalvazo M."/>
            <person name="Haas B.J."/>
            <person name="Pertea M."/>
            <person name="Feldblyum T.V."/>
            <person name="Utterback T.R."/>
            <person name="Shu C.L."/>
            <person name="Osoegawa K."/>
            <person name="de Jong P.J."/>
            <person name="Hrdy I."/>
            <person name="Horvathova L."/>
            <person name="Zubacova Z."/>
            <person name="Dolezal P."/>
            <person name="Malik S.B."/>
            <person name="Logsdon J.M. Jr."/>
            <person name="Henze K."/>
            <person name="Gupta A."/>
            <person name="Wang C.C."/>
            <person name="Dunne R.L."/>
            <person name="Upcroft J.A."/>
            <person name="Upcroft P."/>
            <person name="White O."/>
            <person name="Salzberg S.L."/>
            <person name="Tang P."/>
            <person name="Chiu C.-H."/>
            <person name="Lee Y.-S."/>
            <person name="Embley T.M."/>
            <person name="Coombs G.H."/>
            <person name="Mottram J.C."/>
            <person name="Tachezy J."/>
            <person name="Fraser-Liggett C.M."/>
            <person name="Johnson P.J."/>
        </authorList>
    </citation>
    <scope>NUCLEOTIDE SEQUENCE [LARGE SCALE GENOMIC DNA]</scope>
    <source>
        <strain evidence="3">G3</strain>
    </source>
</reference>
<dbReference type="KEGG" id="tva:4754490"/>
<dbReference type="Pfam" id="PF12796">
    <property type="entry name" value="Ank_2"/>
    <property type="match status" value="1"/>
</dbReference>
<dbReference type="Proteomes" id="UP000001542">
    <property type="component" value="Unassembled WGS sequence"/>
</dbReference>
<dbReference type="SMART" id="SM00248">
    <property type="entry name" value="ANK"/>
    <property type="match status" value="4"/>
</dbReference>
<dbReference type="InParanoid" id="A2FED7"/>
<dbReference type="OrthoDB" id="60433at2759"/>
<dbReference type="EMBL" id="DS113746">
    <property type="protein sequence ID" value="EAX96724.1"/>
    <property type="molecule type" value="Genomic_DNA"/>
</dbReference>
<organism evidence="3 4">
    <name type="scientific">Trichomonas vaginalis (strain ATCC PRA-98 / G3)</name>
    <dbReference type="NCBI Taxonomy" id="412133"/>
    <lineage>
        <taxon>Eukaryota</taxon>
        <taxon>Metamonada</taxon>
        <taxon>Parabasalia</taxon>
        <taxon>Trichomonadida</taxon>
        <taxon>Trichomonadidae</taxon>
        <taxon>Trichomonas</taxon>
    </lineage>
</organism>
<dbReference type="Gene3D" id="1.25.40.20">
    <property type="entry name" value="Ankyrin repeat-containing domain"/>
    <property type="match status" value="1"/>
</dbReference>
<gene>
    <name evidence="3" type="ORF">TVAG_075300</name>
</gene>
<evidence type="ECO:0000313" key="4">
    <source>
        <dbReference type="Proteomes" id="UP000001542"/>
    </source>
</evidence>
<evidence type="ECO:0000256" key="2">
    <source>
        <dbReference type="ARBA" id="ARBA00023043"/>
    </source>
</evidence>
<keyword evidence="1" id="KW-0677">Repeat</keyword>
<reference evidence="3" key="1">
    <citation type="submission" date="2006-10" db="EMBL/GenBank/DDBJ databases">
        <authorList>
            <person name="Amadeo P."/>
            <person name="Zhao Q."/>
            <person name="Wortman J."/>
            <person name="Fraser-Liggett C."/>
            <person name="Carlton J."/>
        </authorList>
    </citation>
    <scope>NUCLEOTIDE SEQUENCE</scope>
    <source>
        <strain evidence="3">G3</strain>
    </source>
</reference>
<proteinExistence type="predicted"/>
<dbReference type="eggNOG" id="KOG0504">
    <property type="taxonomic scope" value="Eukaryota"/>
</dbReference>
<sequence>MSSMDNTVNNGKNKKYLLQGGHDPYLILLKACEEGDYETIKFACEHGYLPKMPSMYMNKKFELYKQVNFFSSFMATHSLESIKYMFTQPNVDIDSLDSTPYHHAVLNEDVEVTKYLISIGKFDINAKEPFGAFPIHYAALNKNVEVFKLLCTLPNIDINAMDKRKLTPLHYAVLINNIEVVRYLCSLPNIDINAMDSDNHTAAYHAALNDYVEIIRILSQKA</sequence>
<dbReference type="Pfam" id="PF00023">
    <property type="entry name" value="Ank"/>
    <property type="match status" value="1"/>
</dbReference>
<dbReference type="SUPFAM" id="SSF48403">
    <property type="entry name" value="Ankyrin repeat"/>
    <property type="match status" value="1"/>
</dbReference>
<dbReference type="SMR" id="A2FED7"/>
<name>A2FED7_TRIV3</name>